<sequence>MKYKKSPDKSIGVTEKVVIGVSLEPITALVMIAEENGYFMKNGLDMTVKYYEGGNVAIRDMFEGKIDFTTVADNMVVFNSFKRQDFSVVATIGTSDNEPRIVGRKDRGILSPTDLRGKRVATVKGTGVHYFLYLLLLKYGMSESDIKLSLKDPADALKTFIEGGVDAISTREPFVTQAVKALGDNAIVFEAPRLLIKNYDIVATNALLRKRPETVKKMLKALIQAEEFAVANQQQAVSIVAKRLGLDTTVVVRLLFEMRWKVFLEQSIISFH</sequence>
<protein>
    <submittedName>
        <fullName evidence="2">NMT1/THI5 like domain protein</fullName>
    </submittedName>
</protein>
<feature type="domain" description="SsuA/THI5-like" evidence="1">
    <location>
        <begin position="28"/>
        <end position="236"/>
    </location>
</feature>
<proteinExistence type="predicted"/>
<dbReference type="SUPFAM" id="SSF53850">
    <property type="entry name" value="Periplasmic binding protein-like II"/>
    <property type="match status" value="1"/>
</dbReference>
<evidence type="ECO:0000313" key="2">
    <source>
        <dbReference type="EMBL" id="KJU86113.1"/>
    </source>
</evidence>
<dbReference type="PANTHER" id="PTHR30024">
    <property type="entry name" value="ALIPHATIC SULFONATES-BINDING PROTEIN-RELATED"/>
    <property type="match status" value="1"/>
</dbReference>
<evidence type="ECO:0000313" key="3">
    <source>
        <dbReference type="Proteomes" id="UP000033423"/>
    </source>
</evidence>
<keyword evidence="3" id="KW-1185">Reference proteome</keyword>
<dbReference type="InterPro" id="IPR015168">
    <property type="entry name" value="SsuA/THI5"/>
</dbReference>
<dbReference type="CDD" id="cd01008">
    <property type="entry name" value="PBP2_NrtA_SsuA_CpmA_like"/>
    <property type="match status" value="1"/>
</dbReference>
<dbReference type="Gene3D" id="3.40.190.10">
    <property type="entry name" value="Periplasmic binding protein-like II"/>
    <property type="match status" value="2"/>
</dbReference>
<accession>A0A0F3GZI0</accession>
<dbReference type="Proteomes" id="UP000033423">
    <property type="component" value="Unassembled WGS sequence"/>
</dbReference>
<evidence type="ECO:0000259" key="1">
    <source>
        <dbReference type="Pfam" id="PF09084"/>
    </source>
</evidence>
<gene>
    <name evidence="2" type="ORF">MBAV_001708</name>
</gene>
<dbReference type="Pfam" id="PF09084">
    <property type="entry name" value="NMT1"/>
    <property type="match status" value="1"/>
</dbReference>
<dbReference type="EMBL" id="LACI01000737">
    <property type="protein sequence ID" value="KJU86113.1"/>
    <property type="molecule type" value="Genomic_DNA"/>
</dbReference>
<dbReference type="AlphaFoldDB" id="A0A0F3GZI0"/>
<reference evidence="2 3" key="1">
    <citation type="submission" date="2015-02" db="EMBL/GenBank/DDBJ databases">
        <title>Single-cell genomics of uncultivated deep-branching MTB reveals a conserved set of magnetosome genes.</title>
        <authorList>
            <person name="Kolinko S."/>
            <person name="Richter M."/>
            <person name="Glockner F.O."/>
            <person name="Brachmann A."/>
            <person name="Schuler D."/>
        </authorList>
    </citation>
    <scope>NUCLEOTIDE SEQUENCE [LARGE SCALE GENOMIC DNA]</scope>
    <source>
        <strain evidence="2">TM-1</strain>
    </source>
</reference>
<name>A0A0F3GZI0_9BACT</name>
<comment type="caution">
    <text evidence="2">The sequence shown here is derived from an EMBL/GenBank/DDBJ whole genome shotgun (WGS) entry which is preliminary data.</text>
</comment>
<organism evidence="2 3">
    <name type="scientific">Candidatus Magnetobacterium bavaricum</name>
    <dbReference type="NCBI Taxonomy" id="29290"/>
    <lineage>
        <taxon>Bacteria</taxon>
        <taxon>Pseudomonadati</taxon>
        <taxon>Nitrospirota</taxon>
        <taxon>Thermodesulfovibrionia</taxon>
        <taxon>Thermodesulfovibrionales</taxon>
        <taxon>Candidatus Magnetobacteriaceae</taxon>
        <taxon>Candidatus Magnetobacterium</taxon>
    </lineage>
</organism>